<dbReference type="SMART" id="SM00184">
    <property type="entry name" value="RING"/>
    <property type="match status" value="1"/>
</dbReference>
<keyword evidence="6 9" id="KW-1133">Transmembrane helix</keyword>
<dbReference type="SMART" id="SM00744">
    <property type="entry name" value="RINGv"/>
    <property type="match status" value="1"/>
</dbReference>
<evidence type="ECO:0000256" key="8">
    <source>
        <dbReference type="PROSITE-ProRule" id="PRU00175"/>
    </source>
</evidence>
<evidence type="ECO:0000256" key="4">
    <source>
        <dbReference type="ARBA" id="ARBA00022771"/>
    </source>
</evidence>
<dbReference type="InterPro" id="IPR001841">
    <property type="entry name" value="Znf_RING"/>
</dbReference>
<proteinExistence type="predicted"/>
<dbReference type="GO" id="GO:0016020">
    <property type="term" value="C:membrane"/>
    <property type="evidence" value="ECO:0007669"/>
    <property type="project" value="UniProtKB-SubCell"/>
</dbReference>
<dbReference type="SUPFAM" id="SSF57850">
    <property type="entry name" value="RING/U-box"/>
    <property type="match status" value="1"/>
</dbReference>
<evidence type="ECO:0000256" key="3">
    <source>
        <dbReference type="ARBA" id="ARBA00022723"/>
    </source>
</evidence>
<dbReference type="AlphaFoldDB" id="A0A1R0H3J9"/>
<sequence>MATAIVAQDRPIFIVGIIVFFILKRRSKIAVVQQQVSVTVQKRKKKKFETQELEKFKVVPFNMDMVKEIGATPDNIGHVSIEISRTATVSSGDGDSGTYYCPVCFDPIEEGGDIRLIPCHHLMHKDCLDTWLVERSVLCPLCRYDLDAMMSFHDSESSQPETETVNVTINRIVQG</sequence>
<dbReference type="STRING" id="133383.A0A1R0H3J9"/>
<evidence type="ECO:0000256" key="6">
    <source>
        <dbReference type="ARBA" id="ARBA00022989"/>
    </source>
</evidence>
<evidence type="ECO:0000313" key="12">
    <source>
        <dbReference type="Proteomes" id="UP000187455"/>
    </source>
</evidence>
<dbReference type="InterPro" id="IPR013083">
    <property type="entry name" value="Znf_RING/FYVE/PHD"/>
</dbReference>
<evidence type="ECO:0000313" key="11">
    <source>
        <dbReference type="EMBL" id="OLY83749.1"/>
    </source>
</evidence>
<dbReference type="GO" id="GO:0008270">
    <property type="term" value="F:zinc ion binding"/>
    <property type="evidence" value="ECO:0007669"/>
    <property type="project" value="UniProtKB-KW"/>
</dbReference>
<comment type="caution">
    <text evidence="11">The sequence shown here is derived from an EMBL/GenBank/DDBJ whole genome shotgun (WGS) entry which is preliminary data.</text>
</comment>
<protein>
    <submittedName>
        <fullName evidence="11">E3 ubiquitin-protein ligase</fullName>
    </submittedName>
</protein>
<dbReference type="PANTHER" id="PTHR46539">
    <property type="entry name" value="E3 UBIQUITIN-PROTEIN LIGASE ATL42"/>
    <property type="match status" value="1"/>
</dbReference>
<evidence type="ECO:0000256" key="2">
    <source>
        <dbReference type="ARBA" id="ARBA00022692"/>
    </source>
</evidence>
<accession>A0A1R0H3J9</accession>
<gene>
    <name evidence="11" type="ORF">AYI68_g2103</name>
</gene>
<keyword evidence="2 9" id="KW-0812">Transmembrane</keyword>
<dbReference type="PANTHER" id="PTHR46539:SF1">
    <property type="entry name" value="E3 UBIQUITIN-PROTEIN LIGASE ATL42"/>
    <property type="match status" value="1"/>
</dbReference>
<keyword evidence="3" id="KW-0479">Metal-binding</keyword>
<evidence type="ECO:0000256" key="7">
    <source>
        <dbReference type="ARBA" id="ARBA00023136"/>
    </source>
</evidence>
<evidence type="ECO:0000256" key="9">
    <source>
        <dbReference type="SAM" id="Phobius"/>
    </source>
</evidence>
<reference evidence="11 12" key="1">
    <citation type="journal article" date="2016" name="Mol. Biol. Evol.">
        <title>Genome-Wide Survey of Gut Fungi (Harpellales) Reveals the First Horizontally Transferred Ubiquitin Gene from a Mosquito Host.</title>
        <authorList>
            <person name="Wang Y."/>
            <person name="White M.M."/>
            <person name="Kvist S."/>
            <person name="Moncalvo J.M."/>
        </authorList>
    </citation>
    <scope>NUCLEOTIDE SEQUENCE [LARGE SCALE GENOMIC DNA]</scope>
    <source>
        <strain evidence="11 12">ALG-7-W6</strain>
    </source>
</reference>
<evidence type="ECO:0000256" key="5">
    <source>
        <dbReference type="ARBA" id="ARBA00022833"/>
    </source>
</evidence>
<feature type="transmembrane region" description="Helical" evidence="9">
    <location>
        <begin position="6"/>
        <end position="23"/>
    </location>
</feature>
<keyword evidence="12" id="KW-1185">Reference proteome</keyword>
<keyword evidence="4 8" id="KW-0863">Zinc-finger</keyword>
<feature type="domain" description="RING-type" evidence="10">
    <location>
        <begin position="101"/>
        <end position="143"/>
    </location>
</feature>
<keyword evidence="5" id="KW-0862">Zinc</keyword>
<comment type="subcellular location">
    <subcellularLocation>
        <location evidence="1">Membrane</location>
    </subcellularLocation>
</comment>
<dbReference type="PROSITE" id="PS50089">
    <property type="entry name" value="ZF_RING_2"/>
    <property type="match status" value="1"/>
</dbReference>
<dbReference type="OrthoDB" id="8062037at2759"/>
<dbReference type="InterPro" id="IPR011016">
    <property type="entry name" value="Znf_RING-CH"/>
</dbReference>
<organism evidence="11 12">
    <name type="scientific">Smittium mucronatum</name>
    <dbReference type="NCBI Taxonomy" id="133383"/>
    <lineage>
        <taxon>Eukaryota</taxon>
        <taxon>Fungi</taxon>
        <taxon>Fungi incertae sedis</taxon>
        <taxon>Zoopagomycota</taxon>
        <taxon>Kickxellomycotina</taxon>
        <taxon>Harpellomycetes</taxon>
        <taxon>Harpellales</taxon>
        <taxon>Legeriomycetaceae</taxon>
        <taxon>Smittium</taxon>
    </lineage>
</organism>
<dbReference type="Gene3D" id="3.30.40.10">
    <property type="entry name" value="Zinc/RING finger domain, C3HC4 (zinc finger)"/>
    <property type="match status" value="1"/>
</dbReference>
<evidence type="ECO:0000259" key="10">
    <source>
        <dbReference type="PROSITE" id="PS50089"/>
    </source>
</evidence>
<evidence type="ECO:0000256" key="1">
    <source>
        <dbReference type="ARBA" id="ARBA00004370"/>
    </source>
</evidence>
<dbReference type="EMBL" id="LSSL01000766">
    <property type="protein sequence ID" value="OLY83749.1"/>
    <property type="molecule type" value="Genomic_DNA"/>
</dbReference>
<dbReference type="CDD" id="cd16448">
    <property type="entry name" value="RING-H2"/>
    <property type="match status" value="1"/>
</dbReference>
<keyword evidence="7 9" id="KW-0472">Membrane</keyword>
<dbReference type="Proteomes" id="UP000187455">
    <property type="component" value="Unassembled WGS sequence"/>
</dbReference>
<name>A0A1R0H3J9_9FUNG</name>
<dbReference type="Pfam" id="PF13639">
    <property type="entry name" value="zf-RING_2"/>
    <property type="match status" value="1"/>
</dbReference>